<dbReference type="PANTHER" id="PTHR15949:SF3">
    <property type="entry name" value="TESTIS-EXPRESSED PROTEIN 264"/>
    <property type="match status" value="1"/>
</dbReference>
<proteinExistence type="predicted"/>
<sequence length="381" mass="41417">MKAEGYNVTRFPEISHAVKTTFPFKCTFSIFIAFIRVYRQLGLYLKERRLCAHPILEVYDDRNIHFIAPLAKQNDFYVEEAKSCATEEQGSDEEDSTNETVSNYSCSASEQSGRSFSTFSTEASDLSTTTTATGTACFNSSSLSGFTDSSKSVSREKSLTPAMENPIKEEQQEMVEAISVASPLLVKAESSPVSVDDDQEWENLGDFRPQDEEELEASIPPAQEIATTPATPDSADLVLLGNLQDGQLQDEDVSPSKEMTPLLQQEDKNLLQNSVASNLEESGFSESVMSTLQDSGLGTEESSATDPQLAAAGRSNTPVDVVAPATLPLQLPLQPSSPPQQQQQQQPQSPQLVEIESDTASEHSTGSSSYEEVKLAEVTDA</sequence>
<dbReference type="GO" id="GO:0061709">
    <property type="term" value="P:reticulophagy"/>
    <property type="evidence" value="ECO:0007669"/>
    <property type="project" value="TreeGrafter"/>
</dbReference>
<organism evidence="2 3">
    <name type="scientific">Acanthosepion pharaonis</name>
    <name type="common">Pharaoh cuttlefish</name>
    <name type="synonym">Sepia pharaonis</name>
    <dbReference type="NCBI Taxonomy" id="158019"/>
    <lineage>
        <taxon>Eukaryota</taxon>
        <taxon>Metazoa</taxon>
        <taxon>Spiralia</taxon>
        <taxon>Lophotrochozoa</taxon>
        <taxon>Mollusca</taxon>
        <taxon>Cephalopoda</taxon>
        <taxon>Coleoidea</taxon>
        <taxon>Decapodiformes</taxon>
        <taxon>Sepiida</taxon>
        <taxon>Sepiina</taxon>
        <taxon>Sepiidae</taxon>
        <taxon>Acanthosepion</taxon>
    </lineage>
</organism>
<dbReference type="PANTHER" id="PTHR15949">
    <property type="entry name" value="TESTIS-EXPRESSED PROTEIN 264"/>
    <property type="match status" value="1"/>
</dbReference>
<evidence type="ECO:0000313" key="2">
    <source>
        <dbReference type="EMBL" id="CAE1243937.1"/>
    </source>
</evidence>
<feature type="compositionally biased region" description="Polar residues" evidence="1">
    <location>
        <begin position="270"/>
        <end position="306"/>
    </location>
</feature>
<accession>A0A812BNX7</accession>
<dbReference type="Proteomes" id="UP000597762">
    <property type="component" value="Unassembled WGS sequence"/>
</dbReference>
<evidence type="ECO:0000313" key="3">
    <source>
        <dbReference type="Proteomes" id="UP000597762"/>
    </source>
</evidence>
<dbReference type="GO" id="GO:0005634">
    <property type="term" value="C:nucleus"/>
    <property type="evidence" value="ECO:0007669"/>
    <property type="project" value="TreeGrafter"/>
</dbReference>
<feature type="region of interest" description="Disordered" evidence="1">
    <location>
        <begin position="84"/>
        <end position="112"/>
    </location>
</feature>
<gene>
    <name evidence="2" type="ORF">SPHA_24077</name>
</gene>
<feature type="compositionally biased region" description="Polar residues" evidence="1">
    <location>
        <begin position="98"/>
        <end position="112"/>
    </location>
</feature>
<reference evidence="2" key="1">
    <citation type="submission" date="2021-01" db="EMBL/GenBank/DDBJ databases">
        <authorList>
            <person name="Li R."/>
            <person name="Bekaert M."/>
        </authorList>
    </citation>
    <scope>NUCLEOTIDE SEQUENCE</scope>
    <source>
        <strain evidence="2">Farmed</strain>
    </source>
</reference>
<feature type="compositionally biased region" description="Low complexity" evidence="1">
    <location>
        <begin position="327"/>
        <end position="352"/>
    </location>
</feature>
<protein>
    <submittedName>
        <fullName evidence="2">Uncharacterized protein</fullName>
    </submittedName>
</protein>
<dbReference type="EMBL" id="CAHIKZ030000893">
    <property type="protein sequence ID" value="CAE1243937.1"/>
    <property type="molecule type" value="Genomic_DNA"/>
</dbReference>
<feature type="region of interest" description="Disordered" evidence="1">
    <location>
        <begin position="189"/>
        <end position="381"/>
    </location>
</feature>
<name>A0A812BNX7_ACAPH</name>
<feature type="compositionally biased region" description="Basic and acidic residues" evidence="1">
    <location>
        <begin position="371"/>
        <end position="381"/>
    </location>
</feature>
<comment type="caution">
    <text evidence="2">The sequence shown here is derived from an EMBL/GenBank/DDBJ whole genome shotgun (WGS) entry which is preliminary data.</text>
</comment>
<dbReference type="GO" id="GO:0005657">
    <property type="term" value="C:replication fork"/>
    <property type="evidence" value="ECO:0007669"/>
    <property type="project" value="TreeGrafter"/>
</dbReference>
<dbReference type="AlphaFoldDB" id="A0A812BNX7"/>
<dbReference type="GO" id="GO:0005789">
    <property type="term" value="C:endoplasmic reticulum membrane"/>
    <property type="evidence" value="ECO:0007669"/>
    <property type="project" value="TreeGrafter"/>
</dbReference>
<dbReference type="OrthoDB" id="2140079at2759"/>
<evidence type="ECO:0000256" key="1">
    <source>
        <dbReference type="SAM" id="MobiDB-lite"/>
    </source>
</evidence>
<feature type="compositionally biased region" description="Low complexity" evidence="1">
    <location>
        <begin position="236"/>
        <end position="247"/>
    </location>
</feature>
<keyword evidence="3" id="KW-1185">Reference proteome</keyword>
<dbReference type="GO" id="GO:0000421">
    <property type="term" value="C:autophagosome membrane"/>
    <property type="evidence" value="ECO:0007669"/>
    <property type="project" value="TreeGrafter"/>
</dbReference>
<dbReference type="GO" id="GO:0106300">
    <property type="term" value="P:protein-DNA covalent cross-linking repair"/>
    <property type="evidence" value="ECO:0007669"/>
    <property type="project" value="TreeGrafter"/>
</dbReference>